<feature type="compositionally biased region" description="Low complexity" evidence="1">
    <location>
        <begin position="119"/>
        <end position="131"/>
    </location>
</feature>
<evidence type="ECO:0000256" key="1">
    <source>
        <dbReference type="SAM" id="MobiDB-lite"/>
    </source>
</evidence>
<feature type="compositionally biased region" description="Basic and acidic residues" evidence="1">
    <location>
        <begin position="149"/>
        <end position="161"/>
    </location>
</feature>
<evidence type="ECO:0000313" key="3">
    <source>
        <dbReference type="EMBL" id="CDR46131.1"/>
    </source>
</evidence>
<feature type="transmembrane region" description="Helical" evidence="2">
    <location>
        <begin position="37"/>
        <end position="59"/>
    </location>
</feature>
<dbReference type="EMBL" id="LK052947">
    <property type="protein sequence ID" value="CDR46131.1"/>
    <property type="molecule type" value="Genomic_DNA"/>
</dbReference>
<sequence>MVVGIPAVALPSPTTITSPSTSSTSSSLTSPSRVGDIVGAVIAAIVAAGCIAGVTWWVWRRKARMASRSSVIVEEVLPEPSAPTPPPPTYPPPSFPLSSRTPSLPFRSLLAAYLSRRPPASAAATSVTAADGRAEPPRYKEDWDEEEKVEGLKKLDAREGSVDMPRVAV</sequence>
<accession>A0A061B9W6</accession>
<feature type="region of interest" description="Disordered" evidence="1">
    <location>
        <begin position="78"/>
        <end position="99"/>
    </location>
</feature>
<reference evidence="3" key="1">
    <citation type="journal article" date="2014" name="Genome Announc.">
        <title>Draft genome sequence of Rhodosporidium toruloides CECT1137, an oleaginous yeast of biotechnological interest.</title>
        <authorList>
            <person name="Morin N."/>
            <person name="Calcas X."/>
            <person name="Devillers H."/>
            <person name="Durrens P."/>
            <person name="Sherman D.J."/>
            <person name="Nicaud J.-M."/>
            <person name="Neuveglise C."/>
        </authorList>
    </citation>
    <scope>NUCLEOTIDE SEQUENCE</scope>
    <source>
        <strain evidence="3">CECT1137</strain>
    </source>
</reference>
<keyword evidence="2" id="KW-1133">Transmembrane helix</keyword>
<keyword evidence="2" id="KW-0472">Membrane</keyword>
<organism evidence="3">
    <name type="scientific">Rhodotorula toruloides</name>
    <name type="common">Yeast</name>
    <name type="synonym">Rhodosporidium toruloides</name>
    <dbReference type="NCBI Taxonomy" id="5286"/>
    <lineage>
        <taxon>Eukaryota</taxon>
        <taxon>Fungi</taxon>
        <taxon>Dikarya</taxon>
        <taxon>Basidiomycota</taxon>
        <taxon>Pucciniomycotina</taxon>
        <taxon>Microbotryomycetes</taxon>
        <taxon>Sporidiobolales</taxon>
        <taxon>Sporidiobolaceae</taxon>
        <taxon>Rhodotorula</taxon>
    </lineage>
</organism>
<name>A0A061B9W6_RHOTO</name>
<evidence type="ECO:0000256" key="2">
    <source>
        <dbReference type="SAM" id="Phobius"/>
    </source>
</evidence>
<proteinExistence type="predicted"/>
<feature type="compositionally biased region" description="Pro residues" evidence="1">
    <location>
        <begin position="80"/>
        <end position="95"/>
    </location>
</feature>
<feature type="region of interest" description="Disordered" evidence="1">
    <location>
        <begin position="119"/>
        <end position="169"/>
    </location>
</feature>
<dbReference type="AlphaFoldDB" id="A0A061B9W6"/>
<gene>
    <name evidence="3" type="ORF">RHTO0S_12e00782g</name>
</gene>
<protein>
    <submittedName>
        <fullName evidence="3">RHTO0S12e00782g1_1</fullName>
    </submittedName>
</protein>
<dbReference type="OrthoDB" id="10636845at2759"/>
<keyword evidence="2" id="KW-0812">Transmembrane</keyword>
<feature type="compositionally biased region" description="Basic and acidic residues" evidence="1">
    <location>
        <begin position="132"/>
        <end position="141"/>
    </location>
</feature>